<comment type="caution">
    <text evidence="1">The sequence shown here is derived from an EMBL/GenBank/DDBJ whole genome shotgun (WGS) entry which is preliminary data.</text>
</comment>
<dbReference type="Proteomes" id="UP000826656">
    <property type="component" value="Unassembled WGS sequence"/>
</dbReference>
<dbReference type="EMBL" id="JAIVGD010000015">
    <property type="protein sequence ID" value="KAH0757005.1"/>
    <property type="molecule type" value="Genomic_DNA"/>
</dbReference>
<organism evidence="1 2">
    <name type="scientific">Solanum tuberosum</name>
    <name type="common">Potato</name>
    <dbReference type="NCBI Taxonomy" id="4113"/>
    <lineage>
        <taxon>Eukaryota</taxon>
        <taxon>Viridiplantae</taxon>
        <taxon>Streptophyta</taxon>
        <taxon>Embryophyta</taxon>
        <taxon>Tracheophyta</taxon>
        <taxon>Spermatophyta</taxon>
        <taxon>Magnoliopsida</taxon>
        <taxon>eudicotyledons</taxon>
        <taxon>Gunneridae</taxon>
        <taxon>Pentapetalae</taxon>
        <taxon>asterids</taxon>
        <taxon>lamiids</taxon>
        <taxon>Solanales</taxon>
        <taxon>Solanaceae</taxon>
        <taxon>Solanoideae</taxon>
        <taxon>Solaneae</taxon>
        <taxon>Solanum</taxon>
    </lineage>
</organism>
<gene>
    <name evidence="1" type="ORF">KY290_020498</name>
</gene>
<evidence type="ECO:0000313" key="1">
    <source>
        <dbReference type="EMBL" id="KAH0757005.1"/>
    </source>
</evidence>
<proteinExistence type="predicted"/>
<name>A0ABQ7UYV9_SOLTU</name>
<accession>A0ABQ7UYV9</accession>
<protein>
    <submittedName>
        <fullName evidence="1">Uncharacterized protein</fullName>
    </submittedName>
</protein>
<sequence>MLGGSRCISQHCNFHCSAHQFSTILAASTLTSNSSFKNFRIRLRNRNSNSSCLSNKGFSQSDKSPTRDVVLGAQHGLEQFHSQKLGI</sequence>
<keyword evidence="2" id="KW-1185">Reference proteome</keyword>
<reference evidence="1 2" key="1">
    <citation type="journal article" date="2021" name="bioRxiv">
        <title>Chromosome-scale and haplotype-resolved genome assembly of a tetraploid potato cultivar.</title>
        <authorList>
            <person name="Sun H."/>
            <person name="Jiao W.-B."/>
            <person name="Krause K."/>
            <person name="Campoy J.A."/>
            <person name="Goel M."/>
            <person name="Folz-Donahue K."/>
            <person name="Kukat C."/>
            <person name="Huettel B."/>
            <person name="Schneeberger K."/>
        </authorList>
    </citation>
    <scope>NUCLEOTIDE SEQUENCE [LARGE SCALE GENOMIC DNA]</scope>
    <source>
        <strain evidence="1">SolTubOtavaFocal</strain>
        <tissue evidence="1">Leaves</tissue>
    </source>
</reference>
<evidence type="ECO:0000313" key="2">
    <source>
        <dbReference type="Proteomes" id="UP000826656"/>
    </source>
</evidence>